<dbReference type="SUPFAM" id="SSF52833">
    <property type="entry name" value="Thioredoxin-like"/>
    <property type="match status" value="1"/>
</dbReference>
<accession>A0A6I4TWW9</accession>
<dbReference type="PANTHER" id="PTHR43968">
    <property type="match status" value="1"/>
</dbReference>
<dbReference type="PANTHER" id="PTHR43968:SF6">
    <property type="entry name" value="GLUTATHIONE S-TRANSFERASE OMEGA"/>
    <property type="match status" value="1"/>
</dbReference>
<dbReference type="Proteomes" id="UP000469430">
    <property type="component" value="Unassembled WGS sequence"/>
</dbReference>
<feature type="domain" description="GST N-terminal" evidence="1">
    <location>
        <begin position="3"/>
        <end position="82"/>
    </location>
</feature>
<dbReference type="InterPro" id="IPR004045">
    <property type="entry name" value="Glutathione_S-Trfase_N"/>
</dbReference>
<gene>
    <name evidence="2" type="ORF">GRI97_09930</name>
</gene>
<dbReference type="AlphaFoldDB" id="A0A6I4TWW9"/>
<dbReference type="CDD" id="cd03196">
    <property type="entry name" value="GST_C_5"/>
    <property type="match status" value="1"/>
</dbReference>
<evidence type="ECO:0000259" key="1">
    <source>
        <dbReference type="PROSITE" id="PS50404"/>
    </source>
</evidence>
<organism evidence="2 3">
    <name type="scientific">Croceibacterium xixiisoli</name>
    <dbReference type="NCBI Taxonomy" id="1476466"/>
    <lineage>
        <taxon>Bacteria</taxon>
        <taxon>Pseudomonadati</taxon>
        <taxon>Pseudomonadota</taxon>
        <taxon>Alphaproteobacteria</taxon>
        <taxon>Sphingomonadales</taxon>
        <taxon>Erythrobacteraceae</taxon>
        <taxon>Croceibacterium</taxon>
    </lineage>
</organism>
<dbReference type="PROSITE" id="PS50404">
    <property type="entry name" value="GST_NTER"/>
    <property type="match status" value="1"/>
</dbReference>
<protein>
    <submittedName>
        <fullName evidence="2">Glutathione S-transferase</fullName>
    </submittedName>
</protein>
<dbReference type="OrthoDB" id="9813092at2"/>
<dbReference type="Pfam" id="PF13410">
    <property type="entry name" value="GST_C_2"/>
    <property type="match status" value="1"/>
</dbReference>
<dbReference type="SUPFAM" id="SSF47616">
    <property type="entry name" value="GST C-terminal domain-like"/>
    <property type="match status" value="1"/>
</dbReference>
<dbReference type="InterPro" id="IPR036249">
    <property type="entry name" value="Thioredoxin-like_sf"/>
</dbReference>
<dbReference type="InterPro" id="IPR050983">
    <property type="entry name" value="GST_Omega/HSP26"/>
</dbReference>
<dbReference type="Pfam" id="PF13417">
    <property type="entry name" value="GST_N_3"/>
    <property type="match status" value="1"/>
</dbReference>
<dbReference type="InterPro" id="IPR036282">
    <property type="entry name" value="Glutathione-S-Trfase_C_sf"/>
</dbReference>
<dbReference type="Gene3D" id="1.20.1050.10">
    <property type="match status" value="1"/>
</dbReference>
<reference evidence="2 3" key="1">
    <citation type="submission" date="2019-12" db="EMBL/GenBank/DDBJ databases">
        <title>Genomic-based taxomic classification of the family Erythrobacteraceae.</title>
        <authorList>
            <person name="Xu L."/>
        </authorList>
    </citation>
    <scope>NUCLEOTIDE SEQUENCE [LARGE SCALE GENOMIC DNA]</scope>
    <source>
        <strain evidence="2 3">S36</strain>
    </source>
</reference>
<keyword evidence="2" id="KW-0808">Transferase</keyword>
<sequence length="204" mass="22929">MTDVPILYSFRRCPYAMRARMAVLVSGVDYTHREVVLRDKPAAMLAASPKGTVPVLVLAGGQVIDESIDIMRWALARNDPENWLARDDAGLIAEFDGAFKYHLDRYKYPNRYDLDPLPHRAAGLAMLVQLADRLTGQDFLHGKERGLSDMALFPFVRQFAATDADWFAEAAPPVVQAWLARLAGSELFERAMIRLPQWIDPVGE</sequence>
<dbReference type="Gene3D" id="3.40.30.10">
    <property type="entry name" value="Glutaredoxin"/>
    <property type="match status" value="1"/>
</dbReference>
<proteinExistence type="predicted"/>
<dbReference type="GO" id="GO:0016740">
    <property type="term" value="F:transferase activity"/>
    <property type="evidence" value="ECO:0007669"/>
    <property type="project" value="UniProtKB-KW"/>
</dbReference>
<evidence type="ECO:0000313" key="2">
    <source>
        <dbReference type="EMBL" id="MXO99307.1"/>
    </source>
</evidence>
<comment type="caution">
    <text evidence="2">The sequence shown here is derived from an EMBL/GenBank/DDBJ whole genome shotgun (WGS) entry which is preliminary data.</text>
</comment>
<name>A0A6I4TWW9_9SPHN</name>
<dbReference type="EMBL" id="WTYJ01000002">
    <property type="protein sequence ID" value="MXO99307.1"/>
    <property type="molecule type" value="Genomic_DNA"/>
</dbReference>
<dbReference type="GO" id="GO:0005737">
    <property type="term" value="C:cytoplasm"/>
    <property type="evidence" value="ECO:0007669"/>
    <property type="project" value="TreeGrafter"/>
</dbReference>
<keyword evidence="3" id="KW-1185">Reference proteome</keyword>
<dbReference type="RefSeq" id="WP_161391038.1">
    <property type="nucleotide sequence ID" value="NZ_JBHSCP010000001.1"/>
</dbReference>
<evidence type="ECO:0000313" key="3">
    <source>
        <dbReference type="Proteomes" id="UP000469430"/>
    </source>
</evidence>
<dbReference type="CDD" id="cd03060">
    <property type="entry name" value="GST_N_Omega_like"/>
    <property type="match status" value="1"/>
</dbReference>